<keyword evidence="4 6" id="KW-0503">Monooxygenase</keyword>
<dbReference type="AlphaFoldDB" id="A0A239JDN2"/>
<proteinExistence type="predicted"/>
<dbReference type="OrthoDB" id="9814695at2"/>
<keyword evidence="1" id="KW-0285">Flavoprotein</keyword>
<dbReference type="RefSeq" id="WP_089247610.1">
    <property type="nucleotide sequence ID" value="NZ_FZOW01000008.1"/>
</dbReference>
<dbReference type="EMBL" id="FZOW01000008">
    <property type="protein sequence ID" value="SNT03712.1"/>
    <property type="molecule type" value="Genomic_DNA"/>
</dbReference>
<dbReference type="GO" id="GO:0008726">
    <property type="term" value="F:alkanesulfonate monooxygenase activity"/>
    <property type="evidence" value="ECO:0007669"/>
    <property type="project" value="TreeGrafter"/>
</dbReference>
<evidence type="ECO:0000256" key="1">
    <source>
        <dbReference type="ARBA" id="ARBA00022630"/>
    </source>
</evidence>
<evidence type="ECO:0000259" key="5">
    <source>
        <dbReference type="Pfam" id="PF00296"/>
    </source>
</evidence>
<dbReference type="InterPro" id="IPR036661">
    <property type="entry name" value="Luciferase-like_sf"/>
</dbReference>
<dbReference type="Pfam" id="PF00296">
    <property type="entry name" value="Bac_luciferase"/>
    <property type="match status" value="1"/>
</dbReference>
<dbReference type="SUPFAM" id="SSF51679">
    <property type="entry name" value="Bacterial luciferase-like"/>
    <property type="match status" value="1"/>
</dbReference>
<feature type="domain" description="Luciferase-like" evidence="5">
    <location>
        <begin position="17"/>
        <end position="320"/>
    </location>
</feature>
<sequence>MDFGYWTPIYGGFLRNVDDEAMPATWEYVKELSLLADRLGYHTTLVPELYLNDRKGIAAPSLEAWSLSSAILAVTQRLRVMTAVRPGFHLPAVTAKESATISDIAGTVDGAARFSLNVVAAWWEEEARQYGGAFTRHDERYRQATEFVDVLRGLWEKTPFDYSGEHFSVEGSILSPKPAAIPPIFAGGESESGRESIATFADSYVLHGGTVDEVRTKIADMNTRSQRIHQRDMAEFGMSCFVIVRDTEKEARAELERITTVDPNSPGYASFEEFVKNSELDVEVSRREYSVGTRGLRPDLVGTAEQVAEKIAAYQDAGLTLLLIQSSPAHDELARIAEQVFPLVPASARAPLTV</sequence>
<organism evidence="6 7">
    <name type="scientific">Rhodococcoides kyotonense</name>
    <dbReference type="NCBI Taxonomy" id="398843"/>
    <lineage>
        <taxon>Bacteria</taxon>
        <taxon>Bacillati</taxon>
        <taxon>Actinomycetota</taxon>
        <taxon>Actinomycetes</taxon>
        <taxon>Mycobacteriales</taxon>
        <taxon>Nocardiaceae</taxon>
        <taxon>Rhodococcoides</taxon>
    </lineage>
</organism>
<dbReference type="Proteomes" id="UP000198327">
    <property type="component" value="Unassembled WGS sequence"/>
</dbReference>
<evidence type="ECO:0000256" key="3">
    <source>
        <dbReference type="ARBA" id="ARBA00023002"/>
    </source>
</evidence>
<evidence type="ECO:0000256" key="2">
    <source>
        <dbReference type="ARBA" id="ARBA00022643"/>
    </source>
</evidence>
<evidence type="ECO:0000313" key="7">
    <source>
        <dbReference type="Proteomes" id="UP000198327"/>
    </source>
</evidence>
<evidence type="ECO:0000256" key="4">
    <source>
        <dbReference type="ARBA" id="ARBA00023033"/>
    </source>
</evidence>
<keyword evidence="3" id="KW-0560">Oxidoreductase</keyword>
<name>A0A239JDN2_9NOCA</name>
<reference evidence="7" key="1">
    <citation type="submission" date="2017-06" db="EMBL/GenBank/DDBJ databases">
        <authorList>
            <person name="Varghese N."/>
            <person name="Submissions S."/>
        </authorList>
    </citation>
    <scope>NUCLEOTIDE SEQUENCE [LARGE SCALE GENOMIC DNA]</scope>
    <source>
        <strain evidence="7">JCM 23211</strain>
    </source>
</reference>
<evidence type="ECO:0000313" key="6">
    <source>
        <dbReference type="EMBL" id="SNT03712.1"/>
    </source>
</evidence>
<dbReference type="Gene3D" id="3.20.20.30">
    <property type="entry name" value="Luciferase-like domain"/>
    <property type="match status" value="1"/>
</dbReference>
<gene>
    <name evidence="6" type="ORF">SAMN05421642_108164</name>
</gene>
<dbReference type="InterPro" id="IPR011251">
    <property type="entry name" value="Luciferase-like_dom"/>
</dbReference>
<keyword evidence="2" id="KW-0288">FMN</keyword>
<dbReference type="GO" id="GO:0046306">
    <property type="term" value="P:alkanesulfonate catabolic process"/>
    <property type="evidence" value="ECO:0007669"/>
    <property type="project" value="TreeGrafter"/>
</dbReference>
<protein>
    <submittedName>
        <fullName evidence="6">FMNH2-dependent dimethyl sulfone monooxygenase</fullName>
    </submittedName>
</protein>
<dbReference type="PANTHER" id="PTHR42847:SF4">
    <property type="entry name" value="ALKANESULFONATE MONOOXYGENASE-RELATED"/>
    <property type="match status" value="1"/>
</dbReference>
<dbReference type="InterPro" id="IPR050172">
    <property type="entry name" value="SsuD_RutA_monooxygenase"/>
</dbReference>
<keyword evidence="7" id="KW-1185">Reference proteome</keyword>
<dbReference type="PANTHER" id="PTHR42847">
    <property type="entry name" value="ALKANESULFONATE MONOOXYGENASE"/>
    <property type="match status" value="1"/>
</dbReference>
<accession>A0A239JDN2</accession>